<dbReference type="InterPro" id="IPR032821">
    <property type="entry name" value="PKS_assoc"/>
</dbReference>
<dbReference type="SUPFAM" id="SSF53901">
    <property type="entry name" value="Thiolase-like"/>
    <property type="match status" value="1"/>
</dbReference>
<accession>A0ABW4ISJ6</accession>
<feature type="region of interest" description="N-terminal hotdog fold" evidence="8">
    <location>
        <begin position="1"/>
        <end position="46"/>
    </location>
</feature>
<dbReference type="PANTHER" id="PTHR43775:SF51">
    <property type="entry name" value="INACTIVE PHENOLPHTHIOCEROL SYNTHESIS POLYKETIDE SYNTHASE TYPE I PKS1-RELATED"/>
    <property type="match status" value="1"/>
</dbReference>
<sequence length="2410" mass="252671">MTVGAPDETGRREIVVHSRAETPEGGDEAPWERHATGVLGTPAVEAADNLAQWPPAGAEPVDLDAVEAYERLAGDGFAYGPAFQGLRALWRRADEVFAEVELPGEIAENAQEFAVHPALLDAALHAVGLSGLLGEDMTGRLPFSWSGVRVHAWGATTLRVRLIRAGTDITALTVFDAAGRAVAVVDALTWRQVEAGQLRGARTAFQENLYRVDWVEHPLPATAALSAAYIGPWPPGSGLDRYDDLDALRRAVDAGRAVPDAVVAHFATAADGADTAVPDRAHTQVTQALELARDWLEDERFAAARLVVVTQRAVPTATGAVDDPVGLAAAPLWGLLRTAQTEHPGRLVLVDTDSVQAGTATVVAAVATGEHQLALRAGTAHVPRLARVPAADAAAEPRFEPSGTVLLTGAFGRIGSLLARHLVTRHGVRSLLLTSRRGAAAEGARELTDELTALGARVRIEACDVADRAQAAALLAALPDDRPLSAVVHTAGLLDDGVLGALTPERLDRVLRPKLDAAWHLHELTRDLDLSAFVLFSSVSGLVGAAGQANYAAANTFLDALAAHRRTLGLPAHALAFGLWDQSGGMAERLDTADLARMARAGVAPLAEDEGLALFDVALAHDDALLVPLRLDATSVRAHAGSDGVPALLRGMVRSPVRRAAAARAADGGGALHSRIAGLAAEERGRVLMLLIAEQAALVLGHPSSYAIDPAKPFKDIGFDSLAAVELRNGLHAATGLRLPATLLFDYPTPTALAAFLEAEALGAPAAETTRAAGPVDDEEPVAIVGMACRYPGGVMSPEQLWQLVRTGTDGISSFPVDRGWDIERLYDPDPDRQGTTYTRQGGFLHDAAEFDAAFFGISPREALAMDPQQRLLLETSWEAVETAGIDPGALRGTSVGVFTGIMYHDYAPPLERMPEQLEGVLLTGNTGSVVSGRIAYTLGLEGPAVTVDTACSSSLVALHLAAQSLRAGECDMALAGGATVMSTPGTFVEFSRQRGLSPDGRCKAFSAGADGTGWGEGVGVLLVERLSDARRHGHPVLAVVRGSAVNQDGASNGLTAPNGPSQQRVIRRALSAAGLRPEDVDLVEAHGTGTKLGDPIEAQALLGTYGRERNAERPLWLGSLKSNIGHTQAAAGVGGVIKTVLALRDAVLPRTLHADEPTPQVDWSSGTVRLLTAERPWPEPESGAPRRAAVSSFGISGTNAHVIIEAPDQSSAAAPAHGTLETPDPRAAAQDPQERPGGLVPWLVSARTEAGLRDQAERLIAAAGDAPARDVARALLESRTAFECRAVILGADHARLVSGTAAVARGESHPGVVLGTADTPESRRPVFVFPGQGGQWAGMAVELLESSPVFAARFTECAAALDPLTGWSLTDVVREAEGSPGLDRVDVVQPVLFAVMVSLAAVWESLGVMPAAVVGHSQGEIAAACVAGALSLRDAARVVALRSQAILALSGRGGMASVALPADELGARFAEWGEGLSVAAVNSPASTVVSGDEASLEAMLSNLSGEGVRVRRIPVDYASHSAHVEAVEAELAEALAPIEPRTSRIPFYSTVTGGLIDTTTMDAGYWYTNLRQTVRFEDTVRALLADGFRLFVESSPHPVLTVGLQETAEDAGVEAAGIGTLRRGDGGMRRVLHSAAELYVRGAAVDWKAVLGDTPVRPVALPTYAFQRERYWLTTRPLPGDAPVAAGDPVDDDFWRAVEDGDLETLAASIADDGLVEPLGAVLPALASWRRRRQDQGRLDGWRYRTTWQPVPAANEAETTGTWLVCSEVGQDDAWVTAVVDGLAGRGADVRHLALTLASLDRAALADQLRTATAAPVAGIVSLLSLDTGPAPEHLGITRGVAATLSLLQTLGDLDADVPLWCATRLAVAPDDGQAADPAGALVWGLGYVAALEHPQRWGGLVDLPETPTPQTVDRLLLALSGATGEDQVAVRPSGLLARRFTRAGRYDDTATPAWRPTGTVLITGGTGSLGARMARWAAGAGADHLVLASRSGPDAAGASELAAELEALGAGVTIAACDVTDREEVAALIREAETHGPVRGVVHTAGAVDYVPLAETDPGEFAGALATKVIGARHLDELIDDTHLEAFVLFSSVAGVWGSGEQGSYAAGNSYLDALAHRRRAQGRPATSIAWGSWGSGGMLADDKRRQLDRSGVLTMDPDLAIIAVAQAVAEHRATLTVAAMDWKLFLPAFTLRRASAFLGDLPEARRLRDDSTAPATPEQPPQLAATLAALPLAQQRKRILQLVTSEVAAVLGHTSDTGIRAERALKEIGFDSLTAVELRNRLKTATGLALPATLVFDFPTPAKLAKHLREQLLPERPAAAGNGHRQPADPGEDETYVKELISVIPLSRLREVGLLEQLRELAAAQADDEAAAQGDTRGSDPHDGEDLAAEVDAMDIEELVRIASRQN</sequence>
<evidence type="ECO:0000313" key="14">
    <source>
        <dbReference type="Proteomes" id="UP001597261"/>
    </source>
</evidence>
<feature type="domain" description="Ketosynthase family 3 (KS3)" evidence="11">
    <location>
        <begin position="779"/>
        <end position="1207"/>
    </location>
</feature>
<dbReference type="InterPro" id="IPR049551">
    <property type="entry name" value="PKS_DH_C"/>
</dbReference>
<dbReference type="NCBIfam" id="NF045894">
    <property type="entry name" value="PKS_plus_SDR"/>
    <property type="match status" value="1"/>
</dbReference>
<dbReference type="CDD" id="cd08956">
    <property type="entry name" value="KR_3_FAS_SDR_x"/>
    <property type="match status" value="1"/>
</dbReference>
<dbReference type="SMART" id="SM00822">
    <property type="entry name" value="PKS_KR"/>
    <property type="match status" value="2"/>
</dbReference>
<dbReference type="InterPro" id="IPR016036">
    <property type="entry name" value="Malonyl_transacylase_ACP-bd"/>
</dbReference>
<dbReference type="Pfam" id="PF00550">
    <property type="entry name" value="PP-binding"/>
    <property type="match status" value="2"/>
</dbReference>
<feature type="region of interest" description="Disordered" evidence="9">
    <location>
        <begin position="1210"/>
        <end position="1240"/>
    </location>
</feature>
<dbReference type="Pfam" id="PF18369">
    <property type="entry name" value="PKS_DE"/>
    <property type="match status" value="1"/>
</dbReference>
<dbReference type="InterPro" id="IPR036736">
    <property type="entry name" value="ACP-like_sf"/>
</dbReference>
<evidence type="ECO:0000259" key="11">
    <source>
        <dbReference type="PROSITE" id="PS52004"/>
    </source>
</evidence>
<evidence type="ECO:0000256" key="7">
    <source>
        <dbReference type="ARBA" id="ARBA00023315"/>
    </source>
</evidence>
<dbReference type="SMART" id="SM00823">
    <property type="entry name" value="PKS_PP"/>
    <property type="match status" value="2"/>
</dbReference>
<dbReference type="SMART" id="SM00825">
    <property type="entry name" value="PKS_KS"/>
    <property type="match status" value="1"/>
</dbReference>
<dbReference type="InterPro" id="IPR009081">
    <property type="entry name" value="PP-bd_ACP"/>
</dbReference>
<dbReference type="InterPro" id="IPR049900">
    <property type="entry name" value="PKS_mFAS_DH"/>
</dbReference>
<dbReference type="InterPro" id="IPR020841">
    <property type="entry name" value="PKS_Beta-ketoAc_synthase_dom"/>
</dbReference>
<dbReference type="PANTHER" id="PTHR43775">
    <property type="entry name" value="FATTY ACID SYNTHASE"/>
    <property type="match status" value="1"/>
</dbReference>
<dbReference type="PROSITE" id="PS52004">
    <property type="entry name" value="KS3_2"/>
    <property type="match status" value="1"/>
</dbReference>
<evidence type="ECO:0000259" key="10">
    <source>
        <dbReference type="PROSITE" id="PS50075"/>
    </source>
</evidence>
<dbReference type="SMART" id="SM00827">
    <property type="entry name" value="PKS_AT"/>
    <property type="match status" value="1"/>
</dbReference>
<dbReference type="Proteomes" id="UP001597261">
    <property type="component" value="Unassembled WGS sequence"/>
</dbReference>
<keyword evidence="5" id="KW-0045">Antibiotic biosynthesis</keyword>
<evidence type="ECO:0000256" key="9">
    <source>
        <dbReference type="SAM" id="MobiDB-lite"/>
    </source>
</evidence>
<dbReference type="EMBL" id="JBHUDX010000037">
    <property type="protein sequence ID" value="MFD1659443.1"/>
    <property type="molecule type" value="Genomic_DNA"/>
</dbReference>
<dbReference type="InterPro" id="IPR016039">
    <property type="entry name" value="Thiolase-like"/>
</dbReference>
<dbReference type="SMART" id="SM01294">
    <property type="entry name" value="PKS_PP_betabranch"/>
    <property type="match status" value="2"/>
</dbReference>
<feature type="domain" description="PKS/mFAS DH" evidence="12">
    <location>
        <begin position="1"/>
        <end position="199"/>
    </location>
</feature>
<dbReference type="SUPFAM" id="SSF52151">
    <property type="entry name" value="FabD/lysophospholipase-like"/>
    <property type="match status" value="1"/>
</dbReference>
<dbReference type="InterPro" id="IPR050091">
    <property type="entry name" value="PKS_NRPS_Biosynth_Enz"/>
</dbReference>
<name>A0ABW4ISJ6_9ACTN</name>
<dbReference type="InterPro" id="IPR020806">
    <property type="entry name" value="PKS_PP-bd"/>
</dbReference>
<dbReference type="Pfam" id="PF22953">
    <property type="entry name" value="SpnB_Rossmann"/>
    <property type="match status" value="1"/>
</dbReference>
<dbReference type="Gene3D" id="3.30.70.3290">
    <property type="match status" value="1"/>
</dbReference>
<dbReference type="PROSITE" id="PS00012">
    <property type="entry name" value="PHOSPHOPANTETHEINE"/>
    <property type="match status" value="2"/>
</dbReference>
<dbReference type="Pfam" id="PF08659">
    <property type="entry name" value="KR"/>
    <property type="match status" value="2"/>
</dbReference>
<dbReference type="Gene3D" id="3.40.366.10">
    <property type="entry name" value="Malonyl-Coenzyme A Acyl Carrier Protein, domain 2"/>
    <property type="match status" value="1"/>
</dbReference>
<gene>
    <name evidence="13" type="ORF">ACFSL4_14805</name>
</gene>
<feature type="compositionally biased region" description="Basic and acidic residues" evidence="9">
    <location>
        <begin position="8"/>
        <end position="22"/>
    </location>
</feature>
<dbReference type="Gene3D" id="3.40.50.720">
    <property type="entry name" value="NAD(P)-binding Rossmann-like Domain"/>
    <property type="match status" value="2"/>
</dbReference>
<protein>
    <submittedName>
        <fullName evidence="13">Type I polyketide synthase</fullName>
    </submittedName>
</protein>
<dbReference type="InterPro" id="IPR014030">
    <property type="entry name" value="Ketoacyl_synth_N"/>
</dbReference>
<dbReference type="InterPro" id="IPR001227">
    <property type="entry name" value="Ac_transferase_dom_sf"/>
</dbReference>
<evidence type="ECO:0000256" key="3">
    <source>
        <dbReference type="ARBA" id="ARBA00022553"/>
    </source>
</evidence>
<evidence type="ECO:0000313" key="13">
    <source>
        <dbReference type="EMBL" id="MFD1659443.1"/>
    </source>
</evidence>
<dbReference type="PROSITE" id="PS50075">
    <property type="entry name" value="CARRIER"/>
    <property type="match status" value="2"/>
</dbReference>
<dbReference type="InterPro" id="IPR055123">
    <property type="entry name" value="SpnB-like_Rossmann"/>
</dbReference>
<dbReference type="InterPro" id="IPR020807">
    <property type="entry name" value="PKS_DH"/>
</dbReference>
<dbReference type="Pfam" id="PF00109">
    <property type="entry name" value="ketoacyl-synt"/>
    <property type="match status" value="1"/>
</dbReference>
<evidence type="ECO:0000256" key="1">
    <source>
        <dbReference type="ARBA" id="ARBA00004792"/>
    </source>
</evidence>
<dbReference type="PROSITE" id="PS00606">
    <property type="entry name" value="KS3_1"/>
    <property type="match status" value="1"/>
</dbReference>
<dbReference type="Pfam" id="PF02801">
    <property type="entry name" value="Ketoacyl-synt_C"/>
    <property type="match status" value="1"/>
</dbReference>
<feature type="domain" description="Carrier" evidence="10">
    <location>
        <begin position="686"/>
        <end position="761"/>
    </location>
</feature>
<evidence type="ECO:0000256" key="6">
    <source>
        <dbReference type="ARBA" id="ARBA00023268"/>
    </source>
</evidence>
<dbReference type="CDD" id="cd08952">
    <property type="entry name" value="KR_1_SDR_x"/>
    <property type="match status" value="1"/>
</dbReference>
<keyword evidence="3" id="KW-0597">Phosphoprotein</keyword>
<feature type="region of interest" description="C-terminal hotdog fold" evidence="8">
    <location>
        <begin position="60"/>
        <end position="199"/>
    </location>
</feature>
<organism evidence="13 14">
    <name type="scientific">Streptomyces caeni</name>
    <dbReference type="NCBI Taxonomy" id="2307231"/>
    <lineage>
        <taxon>Bacteria</taxon>
        <taxon>Bacillati</taxon>
        <taxon>Actinomycetota</taxon>
        <taxon>Actinomycetes</taxon>
        <taxon>Kitasatosporales</taxon>
        <taxon>Streptomycetaceae</taxon>
        <taxon>Streptomyces</taxon>
    </lineage>
</organism>
<dbReference type="Pfam" id="PF14765">
    <property type="entry name" value="PS-DH"/>
    <property type="match status" value="1"/>
</dbReference>
<dbReference type="InterPro" id="IPR036291">
    <property type="entry name" value="NAD(P)-bd_dom_sf"/>
</dbReference>
<feature type="domain" description="Carrier" evidence="10">
    <location>
        <begin position="2240"/>
        <end position="2315"/>
    </location>
</feature>
<dbReference type="InterPro" id="IPR042104">
    <property type="entry name" value="PKS_dehydratase_sf"/>
</dbReference>
<comment type="pathway">
    <text evidence="1">Antibiotic biosynthesis.</text>
</comment>
<dbReference type="InterPro" id="IPR018201">
    <property type="entry name" value="Ketoacyl_synth_AS"/>
</dbReference>
<keyword evidence="4" id="KW-0808">Transferase</keyword>
<dbReference type="SMART" id="SM00826">
    <property type="entry name" value="PKS_DH"/>
    <property type="match status" value="1"/>
</dbReference>
<keyword evidence="14" id="KW-1185">Reference proteome</keyword>
<dbReference type="Pfam" id="PF16197">
    <property type="entry name" value="KAsynt_C_assoc"/>
    <property type="match status" value="1"/>
</dbReference>
<evidence type="ECO:0000256" key="2">
    <source>
        <dbReference type="ARBA" id="ARBA00022450"/>
    </source>
</evidence>
<keyword evidence="7" id="KW-0012">Acyltransferase</keyword>
<feature type="compositionally biased region" description="Low complexity" evidence="9">
    <location>
        <begin position="2369"/>
        <end position="2378"/>
    </location>
</feature>
<dbReference type="InterPro" id="IPR057326">
    <property type="entry name" value="KR_dom"/>
</dbReference>
<dbReference type="CDD" id="cd00833">
    <property type="entry name" value="PKS"/>
    <property type="match status" value="1"/>
</dbReference>
<dbReference type="Gene3D" id="6.10.140.1830">
    <property type="match status" value="1"/>
</dbReference>
<dbReference type="InterPro" id="IPR041618">
    <property type="entry name" value="PKS_DE"/>
</dbReference>
<evidence type="ECO:0000259" key="12">
    <source>
        <dbReference type="PROSITE" id="PS52019"/>
    </source>
</evidence>
<dbReference type="SUPFAM" id="SSF51735">
    <property type="entry name" value="NAD(P)-binding Rossmann-fold domains"/>
    <property type="match status" value="4"/>
</dbReference>
<dbReference type="PROSITE" id="PS52019">
    <property type="entry name" value="PKS_MFAS_DH"/>
    <property type="match status" value="1"/>
</dbReference>
<dbReference type="InterPro" id="IPR006162">
    <property type="entry name" value="Ppantetheine_attach_site"/>
</dbReference>
<dbReference type="Gene3D" id="3.10.129.110">
    <property type="entry name" value="Polyketide synthase dehydratase"/>
    <property type="match status" value="1"/>
</dbReference>
<dbReference type="Gene3D" id="3.40.47.10">
    <property type="match status" value="1"/>
</dbReference>
<keyword evidence="2" id="KW-0596">Phosphopantetheine</keyword>
<dbReference type="Gene3D" id="1.10.1200.10">
    <property type="entry name" value="ACP-like"/>
    <property type="match status" value="2"/>
</dbReference>
<dbReference type="SUPFAM" id="SSF55048">
    <property type="entry name" value="Probable ACP-binding domain of malonyl-CoA ACP transacylase"/>
    <property type="match status" value="1"/>
</dbReference>
<proteinExistence type="predicted"/>
<keyword evidence="6" id="KW-0511">Multifunctional enzyme</keyword>
<dbReference type="Pfam" id="PF00698">
    <property type="entry name" value="Acyl_transf_1"/>
    <property type="match status" value="1"/>
</dbReference>
<dbReference type="InterPro" id="IPR016035">
    <property type="entry name" value="Acyl_Trfase/lysoPLipase"/>
</dbReference>
<dbReference type="InterPro" id="IPR014043">
    <property type="entry name" value="Acyl_transferase_dom"/>
</dbReference>
<dbReference type="InterPro" id="IPR014031">
    <property type="entry name" value="Ketoacyl_synth_C"/>
</dbReference>
<feature type="region of interest" description="Disordered" evidence="9">
    <location>
        <begin position="2369"/>
        <end position="2389"/>
    </location>
</feature>
<dbReference type="SUPFAM" id="SSF47336">
    <property type="entry name" value="ACP-like"/>
    <property type="match status" value="2"/>
</dbReference>
<evidence type="ECO:0000256" key="8">
    <source>
        <dbReference type="PROSITE-ProRule" id="PRU01363"/>
    </source>
</evidence>
<evidence type="ECO:0000256" key="4">
    <source>
        <dbReference type="ARBA" id="ARBA00022679"/>
    </source>
</evidence>
<comment type="caution">
    <text evidence="8">Lacks conserved residue(s) required for the propagation of feature annotation.</text>
</comment>
<comment type="caution">
    <text evidence="13">The sequence shown here is derived from an EMBL/GenBank/DDBJ whole genome shotgun (WGS) entry which is preliminary data.</text>
</comment>
<evidence type="ECO:0000256" key="5">
    <source>
        <dbReference type="ARBA" id="ARBA00023194"/>
    </source>
</evidence>
<dbReference type="RefSeq" id="WP_381082597.1">
    <property type="nucleotide sequence ID" value="NZ_JBHUDX010000037.1"/>
</dbReference>
<feature type="region of interest" description="Disordered" evidence="9">
    <location>
        <begin position="1"/>
        <end position="29"/>
    </location>
</feature>
<dbReference type="InterPro" id="IPR013968">
    <property type="entry name" value="PKS_KR"/>
</dbReference>
<reference evidence="14" key="1">
    <citation type="journal article" date="2019" name="Int. J. Syst. Evol. Microbiol.">
        <title>The Global Catalogue of Microorganisms (GCM) 10K type strain sequencing project: providing services to taxonomists for standard genome sequencing and annotation.</title>
        <authorList>
            <consortium name="The Broad Institute Genomics Platform"/>
            <consortium name="The Broad Institute Genome Sequencing Center for Infectious Disease"/>
            <person name="Wu L."/>
            <person name="Ma J."/>
        </authorList>
    </citation>
    <scope>NUCLEOTIDE SEQUENCE [LARGE SCALE GENOMIC DNA]</scope>
    <source>
        <strain evidence="14">CGMCC 1.12470</strain>
    </source>
</reference>